<proteinExistence type="predicted"/>
<dbReference type="InterPro" id="IPR036465">
    <property type="entry name" value="vWFA_dom_sf"/>
</dbReference>
<dbReference type="Proteomes" id="UP000887572">
    <property type="component" value="Unplaced"/>
</dbReference>
<reference evidence="2" key="1">
    <citation type="submission" date="2022-11" db="UniProtKB">
        <authorList>
            <consortium name="WormBaseParasite"/>
        </authorList>
    </citation>
    <scope>IDENTIFICATION</scope>
</reference>
<dbReference type="AlphaFoldDB" id="A0A914GTM7"/>
<accession>A0A914GTM7</accession>
<evidence type="ECO:0000313" key="2">
    <source>
        <dbReference type="WBParaSite" id="Gr19_v10_g11240.t1"/>
    </source>
</evidence>
<name>A0A914GTM7_GLORO</name>
<dbReference type="SUPFAM" id="SSF53300">
    <property type="entry name" value="vWA-like"/>
    <property type="match status" value="1"/>
</dbReference>
<sequence>MCAHIFVVLDCSSSVFLDYSNANSPTQAKFNRALEFISTFVSELAESDLEIDLILFGKHPKIVKKSAKSLNDVKGSFTLDNVTNGGGKLDFLSLLDLLLEQQNSLTNFELILLLEVTHYKWIPASFILPCPVRFVALSDNPNCASSLLAHRLRHGLNDSAIIRISSSHQINVRLTPKMHKDAVHSFEGQIIKRICDPDDSSQPTKPTFRLLGFSKNEFFINIPSSSLCHILIPKERDSVGCENWVNFHLLAEVLGLEGQIAVLMDERTNEEFVLKPYRDDSSKLWMLCLQLVPTATINWRTHSQQQSTPTKVEFPDVSYKQSASTRIYWTDQHGIQSDVQRLQRLLKKADRSDQFKQELRRIATYATALGYHDFADENKATLQEAVKTLRKGGFKQIMQTK</sequence>
<keyword evidence="1" id="KW-1185">Reference proteome</keyword>
<protein>
    <submittedName>
        <fullName evidence="2">VWFA domain-containing protein</fullName>
    </submittedName>
</protein>
<organism evidence="1 2">
    <name type="scientific">Globodera rostochiensis</name>
    <name type="common">Golden nematode worm</name>
    <name type="synonym">Heterodera rostochiensis</name>
    <dbReference type="NCBI Taxonomy" id="31243"/>
    <lineage>
        <taxon>Eukaryota</taxon>
        <taxon>Metazoa</taxon>
        <taxon>Ecdysozoa</taxon>
        <taxon>Nematoda</taxon>
        <taxon>Chromadorea</taxon>
        <taxon>Rhabditida</taxon>
        <taxon>Tylenchina</taxon>
        <taxon>Tylenchomorpha</taxon>
        <taxon>Tylenchoidea</taxon>
        <taxon>Heteroderidae</taxon>
        <taxon>Heteroderinae</taxon>
        <taxon>Globodera</taxon>
    </lineage>
</organism>
<evidence type="ECO:0000313" key="1">
    <source>
        <dbReference type="Proteomes" id="UP000887572"/>
    </source>
</evidence>
<dbReference type="WBParaSite" id="Gr19_v10_g11240.t1">
    <property type="protein sequence ID" value="Gr19_v10_g11240.t1"/>
    <property type="gene ID" value="Gr19_v10_g11240"/>
</dbReference>